<dbReference type="SMART" id="SM00855">
    <property type="entry name" value="PGAM"/>
    <property type="match status" value="1"/>
</dbReference>
<gene>
    <name evidence="1" type="ORF">KILIM_025_00570</name>
</gene>
<evidence type="ECO:0000313" key="2">
    <source>
        <dbReference type="Proteomes" id="UP000008366"/>
    </source>
</evidence>
<dbReference type="CDD" id="cd07067">
    <property type="entry name" value="HP_PGM_like"/>
    <property type="match status" value="1"/>
</dbReference>
<reference evidence="1 2" key="1">
    <citation type="submission" date="2012-08" db="EMBL/GenBank/DDBJ databases">
        <title>Whole genome shotgun sequence of Kineosphaera limosa NBRC 100340.</title>
        <authorList>
            <person name="Yoshida I."/>
            <person name="Isaki S."/>
            <person name="Hosoyama A."/>
            <person name="Tsuchikane K."/>
            <person name="Katsumata H."/>
            <person name="Ando Y."/>
            <person name="Ohji S."/>
            <person name="Hamada M."/>
            <person name="Tamura T."/>
            <person name="Yamazoe A."/>
            <person name="Yamazaki S."/>
            <person name="Fujita N."/>
        </authorList>
    </citation>
    <scope>NUCLEOTIDE SEQUENCE [LARGE SCALE GENOMIC DNA]</scope>
    <source>
        <strain evidence="1 2">NBRC 100340</strain>
    </source>
</reference>
<accession>K6W949</accession>
<dbReference type="AlphaFoldDB" id="K6W949"/>
<evidence type="ECO:0008006" key="3">
    <source>
        <dbReference type="Google" id="ProtNLM"/>
    </source>
</evidence>
<sequence length="189" mass="19559">MSKVPRSDATVALDGDATAEGNGDLRLLVLMRHAEAQGFSSGGDLGRELTAAGAAAAQEVGRWLSDQGVRPDAVVVSPSTRTRQTWEGLRAAGLSADSAWADEALYDADPEDIVESVQSVPDDVRTLVVIGHAPGIPFLAGGLARRLPQGAGGEAGLGWPPAAVAVIGHRGSWTAFPDEESAIVAFRRP</sequence>
<dbReference type="Proteomes" id="UP000008366">
    <property type="component" value="Unassembled WGS sequence"/>
</dbReference>
<proteinExistence type="predicted"/>
<comment type="caution">
    <text evidence="1">The sequence shown here is derived from an EMBL/GenBank/DDBJ whole genome shotgun (WGS) entry which is preliminary data.</text>
</comment>
<protein>
    <recommendedName>
        <fullName evidence="3">Phosphohistidine phosphatase</fullName>
    </recommendedName>
</protein>
<dbReference type="eggNOG" id="COG2062">
    <property type="taxonomic scope" value="Bacteria"/>
</dbReference>
<dbReference type="OrthoDB" id="9810154at2"/>
<dbReference type="RefSeq" id="WP_006592252.1">
    <property type="nucleotide sequence ID" value="NZ_BAHD01000025.1"/>
</dbReference>
<dbReference type="InterPro" id="IPR013078">
    <property type="entry name" value="His_Pase_superF_clade-1"/>
</dbReference>
<dbReference type="STRING" id="1184609.KILIM_025_00570"/>
<evidence type="ECO:0000313" key="1">
    <source>
        <dbReference type="EMBL" id="GAB95720.1"/>
    </source>
</evidence>
<organism evidence="1 2">
    <name type="scientific">Kineosphaera limosa NBRC 100340</name>
    <dbReference type="NCBI Taxonomy" id="1184609"/>
    <lineage>
        <taxon>Bacteria</taxon>
        <taxon>Bacillati</taxon>
        <taxon>Actinomycetota</taxon>
        <taxon>Actinomycetes</taxon>
        <taxon>Micrococcales</taxon>
        <taxon>Dermatophilaceae</taxon>
        <taxon>Kineosphaera</taxon>
    </lineage>
</organism>
<dbReference type="Gene3D" id="3.40.50.1240">
    <property type="entry name" value="Phosphoglycerate mutase-like"/>
    <property type="match status" value="1"/>
</dbReference>
<dbReference type="Pfam" id="PF00300">
    <property type="entry name" value="His_Phos_1"/>
    <property type="match status" value="1"/>
</dbReference>
<dbReference type="SUPFAM" id="SSF53254">
    <property type="entry name" value="Phosphoglycerate mutase-like"/>
    <property type="match status" value="1"/>
</dbReference>
<dbReference type="EMBL" id="BAHD01000025">
    <property type="protein sequence ID" value="GAB95720.1"/>
    <property type="molecule type" value="Genomic_DNA"/>
</dbReference>
<dbReference type="InterPro" id="IPR029033">
    <property type="entry name" value="His_PPase_superfam"/>
</dbReference>
<keyword evidence="2" id="KW-1185">Reference proteome</keyword>
<name>K6W949_9MICO</name>